<keyword evidence="6 9" id="KW-0472">Membrane</keyword>
<feature type="coiled-coil region" evidence="7">
    <location>
        <begin position="381"/>
        <end position="408"/>
    </location>
</feature>
<feature type="transmembrane region" description="Helical" evidence="9">
    <location>
        <begin position="437"/>
        <end position="459"/>
    </location>
</feature>
<dbReference type="EMBL" id="CP019607">
    <property type="protein sequence ID" value="AQP50261.1"/>
    <property type="molecule type" value="Genomic_DNA"/>
</dbReference>
<accession>A0A1Q2CW21</accession>
<feature type="compositionally biased region" description="Low complexity" evidence="8">
    <location>
        <begin position="110"/>
        <end position="120"/>
    </location>
</feature>
<evidence type="ECO:0000256" key="2">
    <source>
        <dbReference type="ARBA" id="ARBA00006679"/>
    </source>
</evidence>
<keyword evidence="7" id="KW-0175">Coiled coil</keyword>
<name>A0A1Q2CW21_9ACTN</name>
<protein>
    <recommendedName>
        <fullName evidence="12">DoxX family protein</fullName>
    </recommendedName>
</protein>
<sequence>MSNNDWRQVGTPREADDWSQEQDDYGVPVEANEWDDYSSEQTVPVPTPQPTAPEGASSDESSEPVVADESIFRSDASEADIAADEPVADAPVDQPIAYDAPVDEPDDAPADQPVADSAAPLAGDETRSDADVEQASGADDHGAQIADQPLAGDRADDVPPRPTVVFPEDQVEPSPEAQPEFFGDPDQTMVREPASQAVESESERAVDAPIAAPDPADERLIDDSHTETVLDQPTADRDVAPAAEDELVQAGEPTLGPVDEPLPPEPMDAPLPATEPADDLREEGVAYVAPAVAAERESVIEETSYKPADDQAPLVDQTTTADDAANPEDESMTETRQHDAAAAPFARPVGAEEAAAVGATASMAGLYRDDNGEHTQVIDTRGSLEAEAAEEEQRAEQLRLEKEARDQRLGLVATSEANALRDPAPLRRPGVGGFGSFGLLVLRLVLAFVLGVAAWQILGNVTRTAEYLEQTVLPYTREIAWGLGFTLAAMAVMLVLGLGVRIVGLLLAVISGAALAFLRWGPFPIFVENMEGFRGDKELVLLAIGILLFSIGGGKAGIDGAISKARWNSRQAKRH</sequence>
<evidence type="ECO:0000256" key="6">
    <source>
        <dbReference type="ARBA" id="ARBA00023136"/>
    </source>
</evidence>
<evidence type="ECO:0000256" key="9">
    <source>
        <dbReference type="SAM" id="Phobius"/>
    </source>
</evidence>
<dbReference type="PANTHER" id="PTHR33452:SF1">
    <property type="entry name" value="INNER MEMBRANE PROTEIN YPHA-RELATED"/>
    <property type="match status" value="1"/>
</dbReference>
<evidence type="ECO:0000256" key="7">
    <source>
        <dbReference type="SAM" id="Coils"/>
    </source>
</evidence>
<feature type="compositionally biased region" description="Acidic residues" evidence="8">
    <location>
        <begin position="77"/>
        <end position="87"/>
    </location>
</feature>
<dbReference type="OrthoDB" id="3731535at2"/>
<dbReference type="PANTHER" id="PTHR33452">
    <property type="entry name" value="OXIDOREDUCTASE CATD-RELATED"/>
    <property type="match status" value="1"/>
</dbReference>
<reference evidence="10 11" key="1">
    <citation type="journal article" date="2008" name="Int. J. Syst. Evol. Microbiol.">
        <title>Tessaracoccus flavescens sp. nov., isolated from marine sediment.</title>
        <authorList>
            <person name="Lee D.W."/>
            <person name="Lee S.D."/>
        </authorList>
    </citation>
    <scope>NUCLEOTIDE SEQUENCE [LARGE SCALE GENOMIC DNA]</scope>
    <source>
        <strain evidence="10 11">SST-39T</strain>
    </source>
</reference>
<dbReference type="InterPro" id="IPR032808">
    <property type="entry name" value="DoxX"/>
</dbReference>
<evidence type="ECO:0000313" key="10">
    <source>
        <dbReference type="EMBL" id="AQP50261.1"/>
    </source>
</evidence>
<evidence type="ECO:0000256" key="5">
    <source>
        <dbReference type="ARBA" id="ARBA00022989"/>
    </source>
</evidence>
<dbReference type="RefSeq" id="WP_077348379.1">
    <property type="nucleotide sequence ID" value="NZ_CP019607.1"/>
</dbReference>
<dbReference type="Pfam" id="PF07681">
    <property type="entry name" value="DoxX"/>
    <property type="match status" value="1"/>
</dbReference>
<comment type="subcellular location">
    <subcellularLocation>
        <location evidence="1">Cell membrane</location>
        <topology evidence="1">Multi-pass membrane protein</topology>
    </subcellularLocation>
</comment>
<gene>
    <name evidence="10" type="ORF">BW733_04845</name>
</gene>
<dbReference type="STRING" id="399497.BW733_04845"/>
<keyword evidence="4 9" id="KW-0812">Transmembrane</keyword>
<dbReference type="KEGG" id="tfa:BW733_04845"/>
<proteinExistence type="inferred from homology"/>
<feature type="transmembrane region" description="Helical" evidence="9">
    <location>
        <begin position="505"/>
        <end position="527"/>
    </location>
</feature>
<dbReference type="InterPro" id="IPR051907">
    <property type="entry name" value="DoxX-like_oxidoreductase"/>
</dbReference>
<feature type="region of interest" description="Disordered" evidence="8">
    <location>
        <begin position="1"/>
        <end position="277"/>
    </location>
</feature>
<dbReference type="GO" id="GO:0005886">
    <property type="term" value="C:plasma membrane"/>
    <property type="evidence" value="ECO:0007669"/>
    <property type="project" value="UniProtKB-SubCell"/>
</dbReference>
<evidence type="ECO:0000256" key="3">
    <source>
        <dbReference type="ARBA" id="ARBA00022475"/>
    </source>
</evidence>
<keyword evidence="11" id="KW-1185">Reference proteome</keyword>
<feature type="region of interest" description="Disordered" evidence="8">
    <location>
        <begin position="299"/>
        <end position="342"/>
    </location>
</feature>
<evidence type="ECO:0000256" key="8">
    <source>
        <dbReference type="SAM" id="MobiDB-lite"/>
    </source>
</evidence>
<keyword evidence="5 9" id="KW-1133">Transmembrane helix</keyword>
<organism evidence="10 11">
    <name type="scientific">Tessaracoccus flavescens</name>
    <dbReference type="NCBI Taxonomy" id="399497"/>
    <lineage>
        <taxon>Bacteria</taxon>
        <taxon>Bacillati</taxon>
        <taxon>Actinomycetota</taxon>
        <taxon>Actinomycetes</taxon>
        <taxon>Propionibacteriales</taxon>
        <taxon>Propionibacteriaceae</taxon>
        <taxon>Tessaracoccus</taxon>
    </lineage>
</organism>
<feature type="transmembrane region" description="Helical" evidence="9">
    <location>
        <begin position="479"/>
        <end position="498"/>
    </location>
</feature>
<feature type="compositionally biased region" description="Pro residues" evidence="8">
    <location>
        <begin position="260"/>
        <end position="269"/>
    </location>
</feature>
<evidence type="ECO:0000256" key="4">
    <source>
        <dbReference type="ARBA" id="ARBA00022692"/>
    </source>
</evidence>
<evidence type="ECO:0000256" key="1">
    <source>
        <dbReference type="ARBA" id="ARBA00004651"/>
    </source>
</evidence>
<keyword evidence="3" id="KW-1003">Cell membrane</keyword>
<comment type="similarity">
    <text evidence="2">Belongs to the DoxX family.</text>
</comment>
<feature type="transmembrane region" description="Helical" evidence="9">
    <location>
        <begin position="539"/>
        <end position="558"/>
    </location>
</feature>
<evidence type="ECO:0008006" key="12">
    <source>
        <dbReference type="Google" id="ProtNLM"/>
    </source>
</evidence>
<dbReference type="AlphaFoldDB" id="A0A1Q2CW21"/>
<dbReference type="Proteomes" id="UP000188235">
    <property type="component" value="Chromosome"/>
</dbReference>
<evidence type="ECO:0000313" key="11">
    <source>
        <dbReference type="Proteomes" id="UP000188235"/>
    </source>
</evidence>
<feature type="compositionally biased region" description="Basic and acidic residues" evidence="8">
    <location>
        <begin position="216"/>
        <end position="239"/>
    </location>
</feature>
<feature type="compositionally biased region" description="Basic and acidic residues" evidence="8">
    <location>
        <begin position="299"/>
        <end position="309"/>
    </location>
</feature>